<proteinExistence type="inferred from homology"/>
<organism evidence="12 13">
    <name type="scientific">Lentinus tigrinus ALCF2SS1-6</name>
    <dbReference type="NCBI Taxonomy" id="1328759"/>
    <lineage>
        <taxon>Eukaryota</taxon>
        <taxon>Fungi</taxon>
        <taxon>Dikarya</taxon>
        <taxon>Basidiomycota</taxon>
        <taxon>Agaricomycotina</taxon>
        <taxon>Agaricomycetes</taxon>
        <taxon>Polyporales</taxon>
        <taxon>Polyporaceae</taxon>
        <taxon>Lentinus</taxon>
    </lineage>
</organism>
<dbReference type="GO" id="GO:0052906">
    <property type="term" value="F:tRNA (guanine(37)-N1)-methyltransferase activity"/>
    <property type="evidence" value="ECO:0007669"/>
    <property type="project" value="UniProtKB-UniRule"/>
</dbReference>
<evidence type="ECO:0000256" key="8">
    <source>
        <dbReference type="ARBA" id="ARBA00023242"/>
    </source>
</evidence>
<comment type="similarity">
    <text evidence="10">Belongs to the TRM5 / TYW2 family.</text>
</comment>
<feature type="domain" description="SAM-dependent methyltransferase TRM5/TYW2-type" evidence="11">
    <location>
        <begin position="136"/>
        <end position="442"/>
    </location>
</feature>
<feature type="binding site" evidence="10">
    <location>
        <position position="225"/>
    </location>
    <ligand>
        <name>S-adenosyl-L-methionine</name>
        <dbReference type="ChEBI" id="CHEBI:59789"/>
    </ligand>
</feature>
<protein>
    <recommendedName>
        <fullName evidence="10">tRNA (guanine(37)-N1)-methyltransferase</fullName>
        <ecNumber evidence="10">2.1.1.228</ecNumber>
    </recommendedName>
    <alternativeName>
        <fullName evidence="10">M1G-methyltransferase</fullName>
    </alternativeName>
    <alternativeName>
        <fullName evidence="10">tRNA [GM37] methyltransferase</fullName>
    </alternativeName>
    <alternativeName>
        <fullName evidence="10">tRNA methyltransferase 5</fullName>
    </alternativeName>
</protein>
<gene>
    <name evidence="10" type="primary">TRM5</name>
    <name evidence="12" type="ORF">L227DRAFT_583865</name>
</gene>
<dbReference type="InterPro" id="IPR029063">
    <property type="entry name" value="SAM-dependent_MTases_sf"/>
</dbReference>
<feature type="binding site" evidence="10">
    <location>
        <begin position="291"/>
        <end position="292"/>
    </location>
    <ligand>
        <name>S-adenosyl-L-methionine</name>
        <dbReference type="ChEBI" id="CHEBI:59789"/>
    </ligand>
</feature>
<dbReference type="EMBL" id="ML122253">
    <property type="protein sequence ID" value="RPD65103.1"/>
    <property type="molecule type" value="Genomic_DNA"/>
</dbReference>
<dbReference type="Pfam" id="PF02475">
    <property type="entry name" value="TRM5-TYW2_MTfase"/>
    <property type="match status" value="1"/>
</dbReference>
<dbReference type="OrthoDB" id="408788at2759"/>
<evidence type="ECO:0000256" key="2">
    <source>
        <dbReference type="ARBA" id="ARBA00022490"/>
    </source>
</evidence>
<dbReference type="Gene3D" id="3.30.300.110">
    <property type="entry name" value="Met-10+ protein-like domains"/>
    <property type="match status" value="1"/>
</dbReference>
<dbReference type="Gene3D" id="3.40.50.150">
    <property type="entry name" value="Vaccinia Virus protein VP39"/>
    <property type="match status" value="1"/>
</dbReference>
<evidence type="ECO:0000256" key="6">
    <source>
        <dbReference type="ARBA" id="ARBA00022694"/>
    </source>
</evidence>
<sequence length="448" mass="50283">MSEGISKQLVLPKGSGFGVKNGAIDKDAFRKVVTVLAAKVAPEKAGVLLKAPALKRSLIDVPKVKSVAQGPNQERLVLLRYSDQADLTEDAVQFLRSQSAELVPHELVFDYDYWSTDDVVHAILPKALEEGAPSGFAVVGHIAHMNLRPEYLPYKHIIGQVVLDKNPAVRTVVNKLDNIVDQFRVFKMELLAGEPDFVVTQSENDCKFTFDFRQVYWNSRLHHEHERLIDQFKSEDVIADVFAGVGPFAIPAGKKGCGVLANDLNPSSHKYLTTNIADNKVGTLVRQFCEDGREFIRRAFNRAWDDPLPPVPQRKPRRTELKEIRAGERPAPLIGPRRNCISHFVMNLPDTAVLFLDAFRGVLSPANAGERDLSGLYTEATMPMIHTHCFTRELEPEKAQVDIRQRVEEKIGHPLGPDTVYHWVRSVAPQKEMYCVSFRLPYAVAYAE</sequence>
<evidence type="ECO:0000313" key="13">
    <source>
        <dbReference type="Proteomes" id="UP000313359"/>
    </source>
</evidence>
<name>A0A5C2SMS5_9APHY</name>
<keyword evidence="8 10" id="KW-0539">Nucleus</keyword>
<dbReference type="PANTHER" id="PTHR23245:SF36">
    <property type="entry name" value="TRNA (GUANINE(37)-N1)-METHYLTRANSFERASE"/>
    <property type="match status" value="1"/>
</dbReference>
<evidence type="ECO:0000313" key="12">
    <source>
        <dbReference type="EMBL" id="RPD65103.1"/>
    </source>
</evidence>
<dbReference type="GO" id="GO:0005634">
    <property type="term" value="C:nucleus"/>
    <property type="evidence" value="ECO:0007669"/>
    <property type="project" value="UniProtKB-SubCell"/>
</dbReference>
<dbReference type="InterPro" id="IPR030382">
    <property type="entry name" value="MeTrfase_TRM5/TYW2"/>
</dbReference>
<evidence type="ECO:0000256" key="7">
    <source>
        <dbReference type="ARBA" id="ARBA00023128"/>
    </source>
</evidence>
<evidence type="ECO:0000256" key="10">
    <source>
        <dbReference type="HAMAP-Rule" id="MF_03152"/>
    </source>
</evidence>
<dbReference type="GO" id="GO:0002939">
    <property type="term" value="P:tRNA N1-guanine methylation"/>
    <property type="evidence" value="ECO:0007669"/>
    <property type="project" value="TreeGrafter"/>
</dbReference>
<evidence type="ECO:0000259" key="11">
    <source>
        <dbReference type="PROSITE" id="PS51684"/>
    </source>
</evidence>
<comment type="similarity">
    <text evidence="1">Belongs to the class I-like SAM-binding methyltransferase superfamily. TRM5/TYW2 family.</text>
</comment>
<dbReference type="STRING" id="1328759.A0A5C2SMS5"/>
<feature type="binding site" evidence="10">
    <location>
        <begin position="263"/>
        <end position="264"/>
    </location>
    <ligand>
        <name>S-adenosyl-L-methionine</name>
        <dbReference type="ChEBI" id="CHEBI:59789"/>
    </ligand>
</feature>
<dbReference type="Proteomes" id="UP000313359">
    <property type="component" value="Unassembled WGS sequence"/>
</dbReference>
<keyword evidence="13" id="KW-1185">Reference proteome</keyword>
<dbReference type="InterPro" id="IPR056744">
    <property type="entry name" value="TRM5/TYW2-like_N"/>
</dbReference>
<dbReference type="InterPro" id="IPR056743">
    <property type="entry name" value="TRM5-TYW2-like_MTfase"/>
</dbReference>
<reference evidence="12" key="1">
    <citation type="journal article" date="2018" name="Genome Biol. Evol.">
        <title>Genomics and development of Lentinus tigrinus, a white-rot wood-decaying mushroom with dimorphic fruiting bodies.</title>
        <authorList>
            <person name="Wu B."/>
            <person name="Xu Z."/>
            <person name="Knudson A."/>
            <person name="Carlson A."/>
            <person name="Chen N."/>
            <person name="Kovaka S."/>
            <person name="LaButti K."/>
            <person name="Lipzen A."/>
            <person name="Pennachio C."/>
            <person name="Riley R."/>
            <person name="Schakwitz W."/>
            <person name="Umezawa K."/>
            <person name="Ohm R.A."/>
            <person name="Grigoriev I.V."/>
            <person name="Nagy L.G."/>
            <person name="Gibbons J."/>
            <person name="Hibbett D."/>
        </authorList>
    </citation>
    <scope>NUCLEOTIDE SEQUENCE [LARGE SCALE GENOMIC DNA]</scope>
    <source>
        <strain evidence="12">ALCF2SS1-6</strain>
    </source>
</reference>
<dbReference type="SUPFAM" id="SSF53335">
    <property type="entry name" value="S-adenosyl-L-methionine-dependent methyltransferases"/>
    <property type="match status" value="1"/>
</dbReference>
<feature type="binding site" evidence="10">
    <location>
        <position position="347"/>
    </location>
    <ligand>
        <name>S-adenosyl-L-methionine</name>
        <dbReference type="ChEBI" id="CHEBI:59789"/>
    </ligand>
</feature>
<keyword evidence="2 10" id="KW-0963">Cytoplasm</keyword>
<dbReference type="HAMAP" id="MF_03152">
    <property type="entry name" value="TRM5"/>
    <property type="match status" value="1"/>
</dbReference>
<keyword evidence="4 10" id="KW-0808">Transferase</keyword>
<dbReference type="GO" id="GO:0070901">
    <property type="term" value="P:mitochondrial tRNA methylation"/>
    <property type="evidence" value="ECO:0007669"/>
    <property type="project" value="TreeGrafter"/>
</dbReference>
<dbReference type="GO" id="GO:0005759">
    <property type="term" value="C:mitochondrial matrix"/>
    <property type="evidence" value="ECO:0007669"/>
    <property type="project" value="UniProtKB-SubCell"/>
</dbReference>
<evidence type="ECO:0000256" key="3">
    <source>
        <dbReference type="ARBA" id="ARBA00022603"/>
    </source>
</evidence>
<comment type="function">
    <text evidence="10">Specifically methylates the N1 position of guanosine-37 in various cytoplasmic and mitochondrial tRNAs. Methylation is not dependent on the nature of the nucleoside 5' of the target nucleoside. This is the first step in the biosynthesis of wybutosine (yW), a modified base adjacent to the anticodon of tRNAs and required for accurate decoding.</text>
</comment>
<keyword evidence="3 10" id="KW-0489">Methyltransferase</keyword>
<dbReference type="InterPro" id="IPR025792">
    <property type="entry name" value="tRNA_Gua_MeTrfase_euk"/>
</dbReference>
<evidence type="ECO:0000256" key="1">
    <source>
        <dbReference type="ARBA" id="ARBA00009775"/>
    </source>
</evidence>
<dbReference type="Pfam" id="PF25133">
    <property type="entry name" value="TYW2_N_2"/>
    <property type="match status" value="1"/>
</dbReference>
<accession>A0A5C2SMS5</accession>
<evidence type="ECO:0000256" key="5">
    <source>
        <dbReference type="ARBA" id="ARBA00022691"/>
    </source>
</evidence>
<dbReference type="PROSITE" id="PS51684">
    <property type="entry name" value="SAM_MT_TRM5_TYW2"/>
    <property type="match status" value="1"/>
</dbReference>
<dbReference type="FunFam" id="3.30.300.110:FF:000001">
    <property type="entry name" value="tRNA (guanine(37)-N1)-methyltransferase"/>
    <property type="match status" value="1"/>
</dbReference>
<dbReference type="PANTHER" id="PTHR23245">
    <property type="entry name" value="TRNA METHYLTRANSFERASE"/>
    <property type="match status" value="1"/>
</dbReference>
<dbReference type="EC" id="2.1.1.228" evidence="10"/>
<evidence type="ECO:0000256" key="9">
    <source>
        <dbReference type="ARBA" id="ARBA00047783"/>
    </source>
</evidence>
<dbReference type="AlphaFoldDB" id="A0A5C2SMS5"/>
<comment type="catalytic activity">
    <reaction evidence="9 10">
        <text>guanosine(37) in tRNA + S-adenosyl-L-methionine = N(1)-methylguanosine(37) in tRNA + S-adenosyl-L-homocysteine + H(+)</text>
        <dbReference type="Rhea" id="RHEA:36899"/>
        <dbReference type="Rhea" id="RHEA-COMP:10145"/>
        <dbReference type="Rhea" id="RHEA-COMP:10147"/>
        <dbReference type="ChEBI" id="CHEBI:15378"/>
        <dbReference type="ChEBI" id="CHEBI:57856"/>
        <dbReference type="ChEBI" id="CHEBI:59789"/>
        <dbReference type="ChEBI" id="CHEBI:73542"/>
        <dbReference type="ChEBI" id="CHEBI:74269"/>
        <dbReference type="EC" id="2.1.1.228"/>
    </reaction>
</comment>
<comment type="subcellular location">
    <subcellularLocation>
        <location evidence="10">Mitochondrion matrix</location>
    </subcellularLocation>
    <subcellularLocation>
        <location evidence="10">Nucleus</location>
    </subcellularLocation>
    <subcellularLocation>
        <location evidence="10">Cytoplasm</location>
    </subcellularLocation>
    <text evidence="10">Predominantly in the mitochondria and in the nucleus.</text>
</comment>
<keyword evidence="5 10" id="KW-0949">S-adenosyl-L-methionine</keyword>
<keyword evidence="7 10" id="KW-0496">Mitochondrion</keyword>
<comment type="subunit">
    <text evidence="10">Monomer.</text>
</comment>
<keyword evidence="6 10" id="KW-0819">tRNA processing</keyword>
<evidence type="ECO:0000256" key="4">
    <source>
        <dbReference type="ARBA" id="ARBA00022679"/>
    </source>
</evidence>